<proteinExistence type="predicted"/>
<protein>
    <submittedName>
        <fullName evidence="2">Uncharacterized protein</fullName>
    </submittedName>
</protein>
<feature type="region of interest" description="Disordered" evidence="1">
    <location>
        <begin position="201"/>
        <end position="255"/>
    </location>
</feature>
<feature type="region of interest" description="Disordered" evidence="1">
    <location>
        <begin position="106"/>
        <end position="150"/>
    </location>
</feature>
<evidence type="ECO:0000256" key="1">
    <source>
        <dbReference type="SAM" id="MobiDB-lite"/>
    </source>
</evidence>
<evidence type="ECO:0000313" key="2">
    <source>
        <dbReference type="EMBL" id="SCG50931.1"/>
    </source>
</evidence>
<sequence length="255" mass="25271">MNAHRMDQETVERLLVGPVVDPADGPPALVQLLAAVRAAPRPAELSGEAEALRAYRMVRAGSTVPLRPVAAPRTGLAGRLGVRLAAVVVAVTATGGVAFAAAGGNLPGPLRHRPDPVPAPSSTPAHPTLPAVGPAAPSPSGPARPAPATSASTAGLCRAYRADAGGNSGRALENPVFSGLIASAGGRDRVAGYCDRLLEQHSGRSESTAPGTQRGGAGSTGQPAGRPDRPAAEPLNPPGRPASPAVTAPPGPGSH</sequence>
<feature type="compositionally biased region" description="Pro residues" evidence="1">
    <location>
        <begin position="136"/>
        <end position="145"/>
    </location>
</feature>
<name>A0A1C5HZ70_9ACTN</name>
<accession>A0A1C5HZ70</accession>
<evidence type="ECO:0000313" key="3">
    <source>
        <dbReference type="Proteomes" id="UP000198210"/>
    </source>
</evidence>
<reference evidence="2 3" key="1">
    <citation type="submission" date="2016-06" db="EMBL/GenBank/DDBJ databases">
        <authorList>
            <person name="Kjaerup R.B."/>
            <person name="Dalgaard T.S."/>
            <person name="Juul-Madsen H.R."/>
        </authorList>
    </citation>
    <scope>NUCLEOTIDE SEQUENCE [LARGE SCALE GENOMIC DNA]</scope>
    <source>
        <strain evidence="2 3">DSM 45097</strain>
    </source>
</reference>
<feature type="compositionally biased region" description="Pro residues" evidence="1">
    <location>
        <begin position="235"/>
        <end position="255"/>
    </location>
</feature>
<dbReference type="AlphaFoldDB" id="A0A1C5HZ70"/>
<keyword evidence="3" id="KW-1185">Reference proteome</keyword>
<dbReference type="RefSeq" id="WP_157743662.1">
    <property type="nucleotide sequence ID" value="NZ_JBHLYF010000006.1"/>
</dbReference>
<gene>
    <name evidence="2" type="ORF">GA0074704_2565</name>
</gene>
<organism evidence="2 3">
    <name type="scientific">Micromonospora siamensis</name>
    <dbReference type="NCBI Taxonomy" id="299152"/>
    <lineage>
        <taxon>Bacteria</taxon>
        <taxon>Bacillati</taxon>
        <taxon>Actinomycetota</taxon>
        <taxon>Actinomycetes</taxon>
        <taxon>Micromonosporales</taxon>
        <taxon>Micromonosporaceae</taxon>
        <taxon>Micromonospora</taxon>
    </lineage>
</organism>
<dbReference type="EMBL" id="LT607751">
    <property type="protein sequence ID" value="SCG50931.1"/>
    <property type="molecule type" value="Genomic_DNA"/>
</dbReference>
<dbReference type="Proteomes" id="UP000198210">
    <property type="component" value="Chromosome I"/>
</dbReference>